<organism evidence="1">
    <name type="scientific">Photinus pyralis</name>
    <name type="common">Common eastern firefly</name>
    <name type="synonym">Lampyris pyralis</name>
    <dbReference type="NCBI Taxonomy" id="7054"/>
    <lineage>
        <taxon>Eukaryota</taxon>
        <taxon>Metazoa</taxon>
        <taxon>Ecdysozoa</taxon>
        <taxon>Arthropoda</taxon>
        <taxon>Hexapoda</taxon>
        <taxon>Insecta</taxon>
        <taxon>Pterygota</taxon>
        <taxon>Neoptera</taxon>
        <taxon>Endopterygota</taxon>
        <taxon>Coleoptera</taxon>
        <taxon>Polyphaga</taxon>
        <taxon>Elateriformia</taxon>
        <taxon>Elateroidea</taxon>
        <taxon>Lampyridae</taxon>
        <taxon>Lampyrinae</taxon>
        <taxon>Photinus</taxon>
    </lineage>
</organism>
<proteinExistence type="predicted"/>
<accession>A0A1Y1MXH8</accession>
<name>A0A1Y1MXH8_PHOPY</name>
<evidence type="ECO:0000313" key="1">
    <source>
        <dbReference type="EMBL" id="JAV90363.1"/>
    </source>
</evidence>
<dbReference type="EMBL" id="GEZM01018053">
    <property type="protein sequence ID" value="JAV90363.1"/>
    <property type="molecule type" value="Transcribed_RNA"/>
</dbReference>
<dbReference type="EMBL" id="GEZM01018051">
    <property type="protein sequence ID" value="JAV90365.1"/>
    <property type="molecule type" value="Transcribed_RNA"/>
</dbReference>
<reference evidence="1" key="1">
    <citation type="journal article" date="2016" name="Sci. Rep.">
        <title>Molecular characterization of firefly nuptial gifts: a multi-omics approach sheds light on postcopulatory sexual selection.</title>
        <authorList>
            <person name="Al-Wathiqui N."/>
            <person name="Fallon T.R."/>
            <person name="South A."/>
            <person name="Weng J.K."/>
            <person name="Lewis S.M."/>
        </authorList>
    </citation>
    <scope>NUCLEOTIDE SEQUENCE</scope>
</reference>
<dbReference type="EMBL" id="GEZM01018049">
    <property type="protein sequence ID" value="JAV90369.1"/>
    <property type="molecule type" value="Transcribed_RNA"/>
</dbReference>
<protein>
    <submittedName>
        <fullName evidence="1">Uncharacterized protein</fullName>
    </submittedName>
</protein>
<sequence length="112" mass="12926">MLFYKNFFEVAEPRRDRVALIKHAGVIINKYMRVLFQCSLKIIVNYSRIKKNSVMFCFLRLVTSGSKRSRISVVGIDNMSLFLGTNACQGDLEHSARKLKVRNLQQIIICGR</sequence>
<dbReference type="EMBL" id="GEZM01018047">
    <property type="protein sequence ID" value="JAV90372.1"/>
    <property type="molecule type" value="Transcribed_RNA"/>
</dbReference>
<dbReference type="AlphaFoldDB" id="A0A1Y1MXH8"/>